<sequence length="101" mass="10892">MSTSQTSGLISPELIIKQALFISFSISLIDLSSSDSCVVNSTVDMSSKLARPFSTREPPFSLMKESSSMDSESSSPKLCAETAVSCLVMNSWYPKLVSITL</sequence>
<dbReference type="Proteomes" id="UP000774326">
    <property type="component" value="Unassembled WGS sequence"/>
</dbReference>
<dbReference type="AlphaFoldDB" id="A0A9P8Q9M0"/>
<evidence type="ECO:0000313" key="2">
    <source>
        <dbReference type="Proteomes" id="UP000774326"/>
    </source>
</evidence>
<keyword evidence="2" id="KW-1185">Reference proteome</keyword>
<protein>
    <submittedName>
        <fullName evidence="1">Uncharacterized protein</fullName>
    </submittedName>
</protein>
<accession>A0A9P8Q9M0</accession>
<dbReference type="EMBL" id="JAEUBG010001863">
    <property type="protein sequence ID" value="KAH3685605.1"/>
    <property type="molecule type" value="Genomic_DNA"/>
</dbReference>
<comment type="caution">
    <text evidence="1">The sequence shown here is derived from an EMBL/GenBank/DDBJ whole genome shotgun (WGS) entry which is preliminary data.</text>
</comment>
<name>A0A9P8Q9M0_WICPI</name>
<evidence type="ECO:0000313" key="1">
    <source>
        <dbReference type="EMBL" id="KAH3685605.1"/>
    </source>
</evidence>
<proteinExistence type="predicted"/>
<organism evidence="1 2">
    <name type="scientific">Wickerhamomyces pijperi</name>
    <name type="common">Yeast</name>
    <name type="synonym">Pichia pijperi</name>
    <dbReference type="NCBI Taxonomy" id="599730"/>
    <lineage>
        <taxon>Eukaryota</taxon>
        <taxon>Fungi</taxon>
        <taxon>Dikarya</taxon>
        <taxon>Ascomycota</taxon>
        <taxon>Saccharomycotina</taxon>
        <taxon>Saccharomycetes</taxon>
        <taxon>Phaffomycetales</taxon>
        <taxon>Wickerhamomycetaceae</taxon>
        <taxon>Wickerhamomyces</taxon>
    </lineage>
</organism>
<reference evidence="1" key="2">
    <citation type="submission" date="2021-01" db="EMBL/GenBank/DDBJ databases">
        <authorList>
            <person name="Schikora-Tamarit M.A."/>
        </authorList>
    </citation>
    <scope>NUCLEOTIDE SEQUENCE</scope>
    <source>
        <strain evidence="1">CBS2887</strain>
    </source>
</reference>
<reference evidence="1" key="1">
    <citation type="journal article" date="2021" name="Open Biol.">
        <title>Shared evolutionary footprints suggest mitochondrial oxidative damage underlies multiple complex I losses in fungi.</title>
        <authorList>
            <person name="Schikora-Tamarit M.A."/>
            <person name="Marcet-Houben M."/>
            <person name="Nosek J."/>
            <person name="Gabaldon T."/>
        </authorList>
    </citation>
    <scope>NUCLEOTIDE SEQUENCE</scope>
    <source>
        <strain evidence="1">CBS2887</strain>
    </source>
</reference>
<gene>
    <name evidence="1" type="ORF">WICPIJ_003405</name>
</gene>